<feature type="domain" description="Aspartate/ornithine carbamoyltransferase carbamoyl-P binding" evidence="10">
    <location>
        <begin position="11"/>
        <end position="153"/>
    </location>
</feature>
<comment type="function">
    <text evidence="6 8">Catalyzes the condensation of carbamoyl phosphate and aspartate to form carbamoyl aspartate and inorganic phosphate, the committed step in the de novo pyrimidine nucleotide biosynthesis pathway.</text>
</comment>
<evidence type="ECO:0000256" key="6">
    <source>
        <dbReference type="ARBA" id="ARBA00043884"/>
    </source>
</evidence>
<dbReference type="AlphaFoldDB" id="A0A5C6U7I9"/>
<gene>
    <name evidence="8" type="primary">pyrB</name>
    <name evidence="11" type="ORF">FSZ31_08595</name>
</gene>
<reference evidence="11 12" key="1">
    <citation type="submission" date="2019-08" db="EMBL/GenBank/DDBJ databases">
        <title>Sphingorhabdus soil sp. nov., isolated from arctic soil.</title>
        <authorList>
            <person name="Liu Y."/>
        </authorList>
    </citation>
    <scope>NUCLEOTIDE SEQUENCE [LARGE SCALE GENOMIC DNA]</scope>
    <source>
        <strain evidence="11 12">D-2Q-5-6</strain>
    </source>
</reference>
<dbReference type="GO" id="GO:0044205">
    <property type="term" value="P:'de novo' UMP biosynthetic process"/>
    <property type="evidence" value="ECO:0007669"/>
    <property type="project" value="UniProtKB-UniRule"/>
</dbReference>
<dbReference type="GO" id="GO:0006520">
    <property type="term" value="P:amino acid metabolic process"/>
    <property type="evidence" value="ECO:0007669"/>
    <property type="project" value="InterPro"/>
</dbReference>
<comment type="similarity">
    <text evidence="3 8">Belongs to the aspartate/ornithine carbamoyltransferase superfamily. ATCase family.</text>
</comment>
<feature type="domain" description="Aspartate/ornithine carbamoyltransferase Asp/Orn-binding" evidence="9">
    <location>
        <begin position="160"/>
        <end position="306"/>
    </location>
</feature>
<accession>A0A5C6U7I9</accession>
<dbReference type="NCBIfam" id="TIGR00670">
    <property type="entry name" value="asp_carb_tr"/>
    <property type="match status" value="1"/>
</dbReference>
<dbReference type="OrthoDB" id="9774690at2"/>
<evidence type="ECO:0000256" key="2">
    <source>
        <dbReference type="ARBA" id="ARBA00004852"/>
    </source>
</evidence>
<sequence>MPQPETAFAHRDLLGIAGLSATDIALILDEAEGWIGFNRGKRKADDRLRGLTQINAFFENSTRTLFSFEIAGKRLGAQVSNFRPEESSVKKGESLTDTALTLGAMRPDVVVIRHEAVGAAVDVARVLDCPVINAGDGTGEHPTQALLDALTIRRHLGRLDGVKVTICGDIRHSRVAGSNMLSLPLMGAEVRVAAPPSLMPDSLPDGIAAYEDFDAALAGADIVMMLRIQRERMATAFPDSTEDYHAAYGLTHQRLARHAPNALVMHPGPMNRDVEISGELADDPERSLILEQVEMGVAVRMACLDLLTRARRT</sequence>
<comment type="caution">
    <text evidence="11">The sequence shown here is derived from an EMBL/GenBank/DDBJ whole genome shotgun (WGS) entry which is preliminary data.</text>
</comment>
<feature type="binding site" evidence="8">
    <location>
        <position position="144"/>
    </location>
    <ligand>
        <name>carbamoyl phosphate</name>
        <dbReference type="ChEBI" id="CHEBI:58228"/>
    </ligand>
</feature>
<comment type="pathway">
    <text evidence="2 8">Pyrimidine metabolism; UMP biosynthesis via de novo pathway; (S)-dihydroorotate from bicarbonate: step 2/3.</text>
</comment>
<dbReference type="GO" id="GO:0004070">
    <property type="term" value="F:aspartate carbamoyltransferase activity"/>
    <property type="evidence" value="ECO:0007669"/>
    <property type="project" value="UniProtKB-UniRule"/>
</dbReference>
<evidence type="ECO:0000256" key="3">
    <source>
        <dbReference type="ARBA" id="ARBA00008896"/>
    </source>
</evidence>
<dbReference type="Pfam" id="PF00185">
    <property type="entry name" value="OTCace"/>
    <property type="match status" value="1"/>
</dbReference>
<dbReference type="Proteomes" id="UP000321129">
    <property type="component" value="Unassembled WGS sequence"/>
</dbReference>
<dbReference type="PANTHER" id="PTHR45753:SF6">
    <property type="entry name" value="ASPARTATE CARBAMOYLTRANSFERASE"/>
    <property type="match status" value="1"/>
</dbReference>
<evidence type="ECO:0000259" key="10">
    <source>
        <dbReference type="Pfam" id="PF02729"/>
    </source>
</evidence>
<keyword evidence="5 8" id="KW-0665">Pyrimidine biosynthesis</keyword>
<evidence type="ECO:0000256" key="7">
    <source>
        <dbReference type="ARBA" id="ARBA00048859"/>
    </source>
</evidence>
<feature type="binding site" evidence="8">
    <location>
        <position position="64"/>
    </location>
    <ligand>
        <name>carbamoyl phosphate</name>
        <dbReference type="ChEBI" id="CHEBI:58228"/>
    </ligand>
</feature>
<dbReference type="PROSITE" id="PS00097">
    <property type="entry name" value="CARBAMOYLTRANSFERASE"/>
    <property type="match status" value="1"/>
</dbReference>
<feature type="binding site" evidence="8">
    <location>
        <position position="63"/>
    </location>
    <ligand>
        <name>carbamoyl phosphate</name>
        <dbReference type="ChEBI" id="CHEBI:58228"/>
    </ligand>
</feature>
<dbReference type="InterPro" id="IPR002082">
    <property type="entry name" value="Asp_carbamoyltransf"/>
</dbReference>
<comment type="subunit">
    <text evidence="8">Heterododecamer (2C3:3R2) of six catalytic PyrB chains organized as two trimers (C3), and six regulatory PyrI chains organized as three dimers (R2).</text>
</comment>
<dbReference type="InterPro" id="IPR006131">
    <property type="entry name" value="Asp_carbamoyltransf_Asp/Orn-bd"/>
</dbReference>
<dbReference type="EC" id="2.1.3.2" evidence="8"/>
<feature type="binding site" evidence="8">
    <location>
        <position position="91"/>
    </location>
    <ligand>
        <name>L-aspartate</name>
        <dbReference type="ChEBI" id="CHEBI:29991"/>
    </ligand>
</feature>
<dbReference type="InterPro" id="IPR006130">
    <property type="entry name" value="Asp/Orn_carbamoylTrfase"/>
</dbReference>
<comment type="function">
    <text evidence="1">Reversibly catalyzes the transfer of the carbamoyl group from carbamoyl phosphate (CP) to the N(epsilon) atom of ornithine (ORN) to produce L-citrulline.</text>
</comment>
<dbReference type="UniPathway" id="UPA00070">
    <property type="reaction ID" value="UER00116"/>
</dbReference>
<dbReference type="PRINTS" id="PR00101">
    <property type="entry name" value="ATCASE"/>
</dbReference>
<dbReference type="Gene3D" id="3.40.50.1370">
    <property type="entry name" value="Aspartate/ornithine carbamoyltransferase"/>
    <property type="match status" value="2"/>
</dbReference>
<evidence type="ECO:0000256" key="4">
    <source>
        <dbReference type="ARBA" id="ARBA00022679"/>
    </source>
</evidence>
<dbReference type="RefSeq" id="WP_147122947.1">
    <property type="nucleotide sequence ID" value="NZ_VOPY01000002.1"/>
</dbReference>
<evidence type="ECO:0000259" key="9">
    <source>
        <dbReference type="Pfam" id="PF00185"/>
    </source>
</evidence>
<evidence type="ECO:0000256" key="1">
    <source>
        <dbReference type="ARBA" id="ARBA00003822"/>
    </source>
</evidence>
<feature type="binding site" evidence="8">
    <location>
        <position position="227"/>
    </location>
    <ligand>
        <name>L-aspartate</name>
        <dbReference type="ChEBI" id="CHEBI:29991"/>
    </ligand>
</feature>
<keyword evidence="4 8" id="KW-0808">Transferase</keyword>
<evidence type="ECO:0000256" key="8">
    <source>
        <dbReference type="HAMAP-Rule" id="MF_00001"/>
    </source>
</evidence>
<dbReference type="Pfam" id="PF02729">
    <property type="entry name" value="OTCace_N"/>
    <property type="match status" value="1"/>
</dbReference>
<name>A0A5C6U7I9_9SPHN</name>
<dbReference type="InterPro" id="IPR036901">
    <property type="entry name" value="Asp/Orn_carbamoylTrfase_sf"/>
</dbReference>
<dbReference type="GO" id="GO:0006207">
    <property type="term" value="P:'de novo' pyrimidine nucleobase biosynthetic process"/>
    <property type="evidence" value="ECO:0007669"/>
    <property type="project" value="InterPro"/>
</dbReference>
<feature type="binding site" evidence="8">
    <location>
        <position position="113"/>
    </location>
    <ligand>
        <name>carbamoyl phosphate</name>
        <dbReference type="ChEBI" id="CHEBI:58228"/>
    </ligand>
</feature>
<dbReference type="PANTHER" id="PTHR45753">
    <property type="entry name" value="ORNITHINE CARBAMOYLTRANSFERASE, MITOCHONDRIAL"/>
    <property type="match status" value="1"/>
</dbReference>
<organism evidence="11 12">
    <name type="scientific">Flavisphingopyxis soli</name>
    <dbReference type="NCBI Taxonomy" id="2601267"/>
    <lineage>
        <taxon>Bacteria</taxon>
        <taxon>Pseudomonadati</taxon>
        <taxon>Pseudomonadota</taxon>
        <taxon>Alphaproteobacteria</taxon>
        <taxon>Sphingomonadales</taxon>
        <taxon>Sphingopyxidaceae</taxon>
        <taxon>Flavisphingopyxis</taxon>
    </lineage>
</organism>
<evidence type="ECO:0000256" key="5">
    <source>
        <dbReference type="ARBA" id="ARBA00022975"/>
    </source>
</evidence>
<proteinExistence type="inferred from homology"/>
<dbReference type="InterPro" id="IPR006132">
    <property type="entry name" value="Asp/Orn_carbamoyltranf_P-bd"/>
</dbReference>
<keyword evidence="12" id="KW-1185">Reference proteome</keyword>
<evidence type="ECO:0000313" key="12">
    <source>
        <dbReference type="Proteomes" id="UP000321129"/>
    </source>
</evidence>
<protein>
    <recommendedName>
        <fullName evidence="8">Aspartate carbamoyltransferase</fullName>
        <ecNumber evidence="8">2.1.3.2</ecNumber>
    </recommendedName>
    <alternativeName>
        <fullName evidence="8">Aspartate transcarbamylase</fullName>
        <shortName evidence="8">ATCase</shortName>
    </alternativeName>
</protein>
<dbReference type="NCBIfam" id="NF002032">
    <property type="entry name" value="PRK00856.1"/>
    <property type="match status" value="1"/>
</dbReference>
<dbReference type="HAMAP" id="MF_00001">
    <property type="entry name" value="Asp_carb_tr"/>
    <property type="match status" value="1"/>
</dbReference>
<feature type="binding site" evidence="8">
    <location>
        <position position="269"/>
    </location>
    <ligand>
        <name>carbamoyl phosphate</name>
        <dbReference type="ChEBI" id="CHEBI:58228"/>
    </ligand>
</feature>
<feature type="binding site" evidence="8">
    <location>
        <position position="141"/>
    </location>
    <ligand>
        <name>carbamoyl phosphate</name>
        <dbReference type="ChEBI" id="CHEBI:58228"/>
    </ligand>
</feature>
<comment type="catalytic activity">
    <reaction evidence="7 8">
        <text>carbamoyl phosphate + L-aspartate = N-carbamoyl-L-aspartate + phosphate + H(+)</text>
        <dbReference type="Rhea" id="RHEA:20013"/>
        <dbReference type="ChEBI" id="CHEBI:15378"/>
        <dbReference type="ChEBI" id="CHEBI:29991"/>
        <dbReference type="ChEBI" id="CHEBI:32814"/>
        <dbReference type="ChEBI" id="CHEBI:43474"/>
        <dbReference type="ChEBI" id="CHEBI:58228"/>
        <dbReference type="EC" id="2.1.3.2"/>
    </reaction>
</comment>
<dbReference type="PRINTS" id="PR00100">
    <property type="entry name" value="AOTCASE"/>
</dbReference>
<dbReference type="EMBL" id="VOPY01000002">
    <property type="protein sequence ID" value="TXC68993.1"/>
    <property type="molecule type" value="Genomic_DNA"/>
</dbReference>
<feature type="binding site" evidence="8">
    <location>
        <position position="268"/>
    </location>
    <ligand>
        <name>carbamoyl phosphate</name>
        <dbReference type="ChEBI" id="CHEBI:58228"/>
    </ligand>
</feature>
<dbReference type="GO" id="GO:0016597">
    <property type="term" value="F:amino acid binding"/>
    <property type="evidence" value="ECO:0007669"/>
    <property type="project" value="InterPro"/>
</dbReference>
<feature type="binding site" evidence="8">
    <location>
        <position position="174"/>
    </location>
    <ligand>
        <name>L-aspartate</name>
        <dbReference type="ChEBI" id="CHEBI:29991"/>
    </ligand>
</feature>
<dbReference type="SUPFAM" id="SSF53671">
    <property type="entry name" value="Aspartate/ornithine carbamoyltransferase"/>
    <property type="match status" value="1"/>
</dbReference>
<dbReference type="GO" id="GO:0005829">
    <property type="term" value="C:cytosol"/>
    <property type="evidence" value="ECO:0007669"/>
    <property type="project" value="TreeGrafter"/>
</dbReference>
<evidence type="ECO:0000313" key="11">
    <source>
        <dbReference type="EMBL" id="TXC68993.1"/>
    </source>
</evidence>